<feature type="region of interest" description="Disordered" evidence="1">
    <location>
        <begin position="1"/>
        <end position="170"/>
    </location>
</feature>
<accession>A0A171B4C6</accession>
<dbReference type="Proteomes" id="UP000077701">
    <property type="component" value="Unassembled WGS sequence"/>
</dbReference>
<sequence>MNDRPDRDSDRRTSERVADRLVHPRDDGRGNRHDDGLSDTGPLVPPPRADAVPSGTGTAHASGTGTAHGPSGHGAAHDDAPAGRPGDLPDAEPPATDADRVVAAGSAASGGAHTANPDPAHSGAEYAAVPDGAAGDRTASDGPLHESTPVPGPSAPRSSARLSLLDEDPEDVRRRWQEVQVGFVDDPRRAVERADSLLDEMTAAIRSALEARASDLRSRWKNAEQADTELLRTALRDYRSVLEQLLELSASSTASGGAPAPSPASPMSSRKR</sequence>
<dbReference type="EMBL" id="BDCX01000001">
    <property type="protein sequence ID" value="GAT64648.1"/>
    <property type="molecule type" value="Genomic_DNA"/>
</dbReference>
<dbReference type="OrthoDB" id="123178at2"/>
<reference evidence="2 3" key="1">
    <citation type="journal article" date="2016" name="Genome Announc.">
        <title>Draft Genome Sequence of Planomonospora sphaerica JCM9374, a Rare Actinomycete.</title>
        <authorList>
            <person name="Dohra H."/>
            <person name="Suzuki T."/>
            <person name="Inoue Y."/>
            <person name="Kodani S."/>
        </authorList>
    </citation>
    <scope>NUCLEOTIDE SEQUENCE [LARGE SCALE GENOMIC DNA]</scope>
    <source>
        <strain evidence="2 3">JCM 9374</strain>
    </source>
</reference>
<feature type="region of interest" description="Disordered" evidence="1">
    <location>
        <begin position="249"/>
        <end position="272"/>
    </location>
</feature>
<feature type="compositionally biased region" description="Low complexity" evidence="1">
    <location>
        <begin position="103"/>
        <end position="112"/>
    </location>
</feature>
<protein>
    <submittedName>
        <fullName evidence="2">Alpha-ketoglutarate decarboxylase</fullName>
    </submittedName>
</protein>
<evidence type="ECO:0000313" key="2">
    <source>
        <dbReference type="EMBL" id="GAT64648.1"/>
    </source>
</evidence>
<feature type="compositionally biased region" description="Low complexity" evidence="1">
    <location>
        <begin position="54"/>
        <end position="69"/>
    </location>
</feature>
<organism evidence="2 3">
    <name type="scientific">Planomonospora sphaerica</name>
    <dbReference type="NCBI Taxonomy" id="161355"/>
    <lineage>
        <taxon>Bacteria</taxon>
        <taxon>Bacillati</taxon>
        <taxon>Actinomycetota</taxon>
        <taxon>Actinomycetes</taxon>
        <taxon>Streptosporangiales</taxon>
        <taxon>Streptosporangiaceae</taxon>
        <taxon>Planomonospora</taxon>
    </lineage>
</organism>
<feature type="compositionally biased region" description="Basic and acidic residues" evidence="1">
    <location>
        <begin position="1"/>
        <end position="36"/>
    </location>
</feature>
<dbReference type="AlphaFoldDB" id="A0A171B4C6"/>
<dbReference type="RefSeq" id="WP_068894028.1">
    <property type="nucleotide sequence ID" value="NZ_BDCX01000001.1"/>
</dbReference>
<dbReference type="STRING" id="161355.PS9374_00279"/>
<reference evidence="3" key="2">
    <citation type="submission" date="2016-04" db="EMBL/GenBank/DDBJ databases">
        <title>Planomonospora sphaerica JCM9374 whole genome shotgun sequence.</title>
        <authorList>
            <person name="Suzuki T."/>
            <person name="Dohra H."/>
            <person name="Kodani S."/>
        </authorList>
    </citation>
    <scope>NUCLEOTIDE SEQUENCE [LARGE SCALE GENOMIC DNA]</scope>
    <source>
        <strain evidence="3">JCM 9374</strain>
    </source>
</reference>
<name>A0A171B4C6_9ACTN</name>
<proteinExistence type="predicted"/>
<gene>
    <name evidence="2" type="ORF">PS9374_00279</name>
</gene>
<evidence type="ECO:0000256" key="1">
    <source>
        <dbReference type="SAM" id="MobiDB-lite"/>
    </source>
</evidence>
<comment type="caution">
    <text evidence="2">The sequence shown here is derived from an EMBL/GenBank/DDBJ whole genome shotgun (WGS) entry which is preliminary data.</text>
</comment>
<keyword evidence="3" id="KW-1185">Reference proteome</keyword>
<evidence type="ECO:0000313" key="3">
    <source>
        <dbReference type="Proteomes" id="UP000077701"/>
    </source>
</evidence>